<dbReference type="InterPro" id="IPR003593">
    <property type="entry name" value="AAA+_ATPase"/>
</dbReference>
<evidence type="ECO:0000313" key="6">
    <source>
        <dbReference type="EMBL" id="AYE35204.1"/>
    </source>
</evidence>
<dbReference type="SUPFAM" id="SSF52540">
    <property type="entry name" value="P-loop containing nucleoside triphosphate hydrolases"/>
    <property type="match status" value="1"/>
</dbReference>
<protein>
    <submittedName>
        <fullName evidence="6">ABC transporter ATP-binding protein</fullName>
    </submittedName>
</protein>
<dbReference type="PROSITE" id="PS00211">
    <property type="entry name" value="ABC_TRANSPORTER_1"/>
    <property type="match status" value="1"/>
</dbReference>
<evidence type="ECO:0000256" key="4">
    <source>
        <dbReference type="ARBA" id="ARBA00022840"/>
    </source>
</evidence>
<dbReference type="GO" id="GO:0016887">
    <property type="term" value="F:ATP hydrolysis activity"/>
    <property type="evidence" value="ECO:0007669"/>
    <property type="project" value="InterPro"/>
</dbReference>
<evidence type="ECO:0000256" key="3">
    <source>
        <dbReference type="ARBA" id="ARBA00022741"/>
    </source>
</evidence>
<feature type="domain" description="ABC transporter" evidence="5">
    <location>
        <begin position="4"/>
        <end position="244"/>
    </location>
</feature>
<dbReference type="SMART" id="SM00382">
    <property type="entry name" value="AAA"/>
    <property type="match status" value="1"/>
</dbReference>
<dbReference type="PROSITE" id="PS50893">
    <property type="entry name" value="ABC_TRANSPORTER_2"/>
    <property type="match status" value="1"/>
</dbReference>
<comment type="similarity">
    <text evidence="1">Belongs to the ABC transporter superfamily.</text>
</comment>
<dbReference type="KEGG" id="csep:CP523_12660"/>
<organism evidence="6 8">
    <name type="scientific">Clostridium septicum</name>
    <dbReference type="NCBI Taxonomy" id="1504"/>
    <lineage>
        <taxon>Bacteria</taxon>
        <taxon>Bacillati</taxon>
        <taxon>Bacillota</taxon>
        <taxon>Clostridia</taxon>
        <taxon>Eubacteriales</taxon>
        <taxon>Clostridiaceae</taxon>
        <taxon>Clostridium</taxon>
    </lineage>
</organism>
<dbReference type="InterPro" id="IPR003439">
    <property type="entry name" value="ABC_transporter-like_ATP-bd"/>
</dbReference>
<reference evidence="6 8" key="1">
    <citation type="submission" date="2017-09" db="EMBL/GenBank/DDBJ databases">
        <authorList>
            <person name="Thomas P."/>
            <person name="Seyboldt C."/>
        </authorList>
    </citation>
    <scope>NUCLEOTIDE SEQUENCE [LARGE SCALE GENOMIC DNA]</scope>
    <source>
        <strain evidence="6 8">DSM 7534</strain>
    </source>
</reference>
<dbReference type="InterPro" id="IPR017911">
    <property type="entry name" value="MacB-like_ATP-bd"/>
</dbReference>
<accession>A0A9N7JM73</accession>
<evidence type="ECO:0000256" key="2">
    <source>
        <dbReference type="ARBA" id="ARBA00022448"/>
    </source>
</evidence>
<dbReference type="EMBL" id="CP023671">
    <property type="protein sequence ID" value="AYE35204.1"/>
    <property type="molecule type" value="Genomic_DNA"/>
</dbReference>
<dbReference type="GeneID" id="303561539"/>
<evidence type="ECO:0000259" key="5">
    <source>
        <dbReference type="PROSITE" id="PS50893"/>
    </source>
</evidence>
<evidence type="ECO:0000313" key="9">
    <source>
        <dbReference type="Proteomes" id="UP001055437"/>
    </source>
</evidence>
<proteinExistence type="inferred from homology"/>
<dbReference type="Pfam" id="PF00005">
    <property type="entry name" value="ABC_tran"/>
    <property type="match status" value="1"/>
</dbReference>
<dbReference type="Gene3D" id="3.40.50.300">
    <property type="entry name" value="P-loop containing nucleotide triphosphate hydrolases"/>
    <property type="match status" value="1"/>
</dbReference>
<dbReference type="GO" id="GO:0022857">
    <property type="term" value="F:transmembrane transporter activity"/>
    <property type="evidence" value="ECO:0007669"/>
    <property type="project" value="UniProtKB-ARBA"/>
</dbReference>
<dbReference type="GO" id="GO:0005524">
    <property type="term" value="F:ATP binding"/>
    <property type="evidence" value="ECO:0007669"/>
    <property type="project" value="UniProtKB-KW"/>
</dbReference>
<dbReference type="InterPro" id="IPR027417">
    <property type="entry name" value="P-loop_NTPase"/>
</dbReference>
<dbReference type="Proteomes" id="UP001055437">
    <property type="component" value="Chromosome"/>
</dbReference>
<dbReference type="FunFam" id="3.40.50.300:FF:000032">
    <property type="entry name" value="Export ABC transporter ATP-binding protein"/>
    <property type="match status" value="1"/>
</dbReference>
<dbReference type="InterPro" id="IPR017871">
    <property type="entry name" value="ABC_transporter-like_CS"/>
</dbReference>
<dbReference type="CDD" id="cd03255">
    <property type="entry name" value="ABC_MJ0796_LolCDE_FtsE"/>
    <property type="match status" value="1"/>
</dbReference>
<dbReference type="AlphaFoldDB" id="A0A9N7JM73"/>
<gene>
    <name evidence="6" type="ORF">CP523_12660</name>
    <name evidence="7" type="ORF">NH397_05045</name>
</gene>
<evidence type="ECO:0000313" key="8">
    <source>
        <dbReference type="Proteomes" id="UP000280586"/>
    </source>
</evidence>
<keyword evidence="4 6" id="KW-0067">ATP-binding</keyword>
<dbReference type="GO" id="GO:0098796">
    <property type="term" value="C:membrane protein complex"/>
    <property type="evidence" value="ECO:0007669"/>
    <property type="project" value="UniProtKB-ARBA"/>
</dbReference>
<evidence type="ECO:0000256" key="1">
    <source>
        <dbReference type="ARBA" id="ARBA00005417"/>
    </source>
</evidence>
<keyword evidence="9" id="KW-1185">Reference proteome</keyword>
<sequence length="244" mass="27739">MSFLTFKNIFKVYGEGEGQVYALNDISFNINKGEMLAIMGPSGSGKSTLLNIIGCLDNPSKGEYIINNKISNKLKEKQLSKLRNELFGFVVQFFALIEDLNIEKNISIPLEYSKKRYSKKEKKEKIESLAERLKIKEKLKRYPKELSGGQCQRAAIARALINNPDIILADEPTGALDKKTGEEVVNILRELANKEKTIIIVTHDINVAMKCDRVLILEDGKIKSERMNYEEENNIIYNNSNFNN</sequence>
<reference evidence="7" key="2">
    <citation type="submission" date="2022-06" db="EMBL/GenBank/DDBJ databases">
        <authorList>
            <person name="Holder M.E."/>
            <person name="Ajami N.J."/>
            <person name="Petrosino J.F."/>
        </authorList>
    </citation>
    <scope>NUCLEOTIDE SEQUENCE</scope>
    <source>
        <strain evidence="7">RMA 8861</strain>
    </source>
</reference>
<dbReference type="EMBL" id="CP099799">
    <property type="protein sequence ID" value="USS01801.1"/>
    <property type="molecule type" value="Genomic_DNA"/>
</dbReference>
<dbReference type="OrthoDB" id="9802264at2"/>
<evidence type="ECO:0000313" key="7">
    <source>
        <dbReference type="EMBL" id="USS01801.1"/>
    </source>
</evidence>
<name>A0A9N7JM73_CLOSE</name>
<dbReference type="PANTHER" id="PTHR42798:SF7">
    <property type="entry name" value="ALPHA-D-RIBOSE 1-METHYLPHOSPHONATE 5-TRIPHOSPHATE SYNTHASE SUBUNIT PHNL"/>
    <property type="match status" value="1"/>
</dbReference>
<keyword evidence="2" id="KW-0813">Transport</keyword>
<dbReference type="RefSeq" id="WP_066675212.1">
    <property type="nucleotide sequence ID" value="NZ_CABMIZ010000008.1"/>
</dbReference>
<dbReference type="Proteomes" id="UP000280586">
    <property type="component" value="Chromosome"/>
</dbReference>
<keyword evidence="3" id="KW-0547">Nucleotide-binding</keyword>
<dbReference type="PANTHER" id="PTHR42798">
    <property type="entry name" value="LIPOPROTEIN-RELEASING SYSTEM ATP-BINDING PROTEIN LOLD"/>
    <property type="match status" value="1"/>
</dbReference>